<dbReference type="InterPro" id="IPR022205">
    <property type="entry name" value="DUF3732"/>
</dbReference>
<evidence type="ECO:0000313" key="3">
    <source>
        <dbReference type="Proteomes" id="UP001240236"/>
    </source>
</evidence>
<sequence>MGGGGNWLGYHLATLLSLHEWFAEHDLPVPRLLILDQPSPVYFPSDYENAGPEPEREADRTSLRRAFEVITEVITNLAPGLQVIVMEHADLQAPVFSTAVVERWRRGQGALVPREWIDGGTAAVDPTPDDGDAFSDGRLF</sequence>
<feature type="region of interest" description="Disordered" evidence="1">
    <location>
        <begin position="119"/>
        <end position="140"/>
    </location>
</feature>
<evidence type="ECO:0000256" key="1">
    <source>
        <dbReference type="SAM" id="MobiDB-lite"/>
    </source>
</evidence>
<comment type="caution">
    <text evidence="2">The sequence shown here is derived from an EMBL/GenBank/DDBJ whole genome shotgun (WGS) entry which is preliminary data.</text>
</comment>
<keyword evidence="3" id="KW-1185">Reference proteome</keyword>
<evidence type="ECO:0008006" key="4">
    <source>
        <dbReference type="Google" id="ProtNLM"/>
    </source>
</evidence>
<gene>
    <name evidence="2" type="ORF">J2S42_001864</name>
</gene>
<dbReference type="EMBL" id="JAUSUZ010000001">
    <property type="protein sequence ID" value="MDQ0365195.1"/>
    <property type="molecule type" value="Genomic_DNA"/>
</dbReference>
<dbReference type="Proteomes" id="UP001240236">
    <property type="component" value="Unassembled WGS sequence"/>
</dbReference>
<protein>
    <recommendedName>
        <fullName evidence="4">DUF3732 domain-containing protein</fullName>
    </recommendedName>
</protein>
<dbReference type="AlphaFoldDB" id="A0AAE3VWX3"/>
<evidence type="ECO:0000313" key="2">
    <source>
        <dbReference type="EMBL" id="MDQ0365195.1"/>
    </source>
</evidence>
<organism evidence="2 3">
    <name type="scientific">Catenuloplanes indicus</name>
    <dbReference type="NCBI Taxonomy" id="137267"/>
    <lineage>
        <taxon>Bacteria</taxon>
        <taxon>Bacillati</taxon>
        <taxon>Actinomycetota</taxon>
        <taxon>Actinomycetes</taxon>
        <taxon>Micromonosporales</taxon>
        <taxon>Micromonosporaceae</taxon>
        <taxon>Catenuloplanes</taxon>
    </lineage>
</organism>
<name>A0AAE3VWX3_9ACTN</name>
<reference evidence="2 3" key="1">
    <citation type="submission" date="2023-07" db="EMBL/GenBank/DDBJ databases">
        <title>Sequencing the genomes of 1000 actinobacteria strains.</title>
        <authorList>
            <person name="Klenk H.-P."/>
        </authorList>
    </citation>
    <scope>NUCLEOTIDE SEQUENCE [LARGE SCALE GENOMIC DNA]</scope>
    <source>
        <strain evidence="2 3">DSM 44709</strain>
    </source>
</reference>
<accession>A0AAE3VWX3</accession>
<proteinExistence type="predicted"/>
<dbReference type="Pfam" id="PF12532">
    <property type="entry name" value="DUF3732"/>
    <property type="match status" value="1"/>
</dbReference>